<feature type="compositionally biased region" description="Basic and acidic residues" evidence="1">
    <location>
        <begin position="1"/>
        <end position="20"/>
    </location>
</feature>
<evidence type="ECO:0000256" key="1">
    <source>
        <dbReference type="SAM" id="MobiDB-lite"/>
    </source>
</evidence>
<sequence length="69" mass="7841">MQQQRQHDRQRDQRQDHRAETIVLDQILVGWNSGAQSRAATRPTASTAGQPVPSHQPPNRGSHQRHRTA</sequence>
<protein>
    <submittedName>
        <fullName evidence="2">Uncharacterized protein</fullName>
    </submittedName>
</protein>
<accession>A0A2S8IAK2</accession>
<name>A0A2S8IAK2_RHOOP</name>
<organism evidence="2 3">
    <name type="scientific">Rhodococcus opacus</name>
    <name type="common">Nocardia opaca</name>
    <dbReference type="NCBI Taxonomy" id="37919"/>
    <lineage>
        <taxon>Bacteria</taxon>
        <taxon>Bacillati</taxon>
        <taxon>Actinomycetota</taxon>
        <taxon>Actinomycetes</taxon>
        <taxon>Mycobacteriales</taxon>
        <taxon>Nocardiaceae</taxon>
        <taxon>Rhodococcus</taxon>
    </lineage>
</organism>
<dbReference type="Proteomes" id="UP000239290">
    <property type="component" value="Unassembled WGS sequence"/>
</dbReference>
<dbReference type="AlphaFoldDB" id="A0A2S8IAK2"/>
<proteinExistence type="predicted"/>
<reference evidence="3" key="1">
    <citation type="submission" date="2018-02" db="EMBL/GenBank/DDBJ databases">
        <title>Draft genome sequencing of Rhodococcus opacus KU647198.</title>
        <authorList>
            <person name="Zheng B.-X."/>
        </authorList>
    </citation>
    <scope>NUCLEOTIDE SEQUENCE [LARGE SCALE GENOMIC DNA]</scope>
    <source>
        <strain evidence="3">04-OD7</strain>
    </source>
</reference>
<comment type="caution">
    <text evidence="2">The sequence shown here is derived from an EMBL/GenBank/DDBJ whole genome shotgun (WGS) entry which is preliminary data.</text>
</comment>
<feature type="region of interest" description="Disordered" evidence="1">
    <location>
        <begin position="34"/>
        <end position="69"/>
    </location>
</feature>
<evidence type="ECO:0000313" key="3">
    <source>
        <dbReference type="Proteomes" id="UP000239290"/>
    </source>
</evidence>
<gene>
    <name evidence="2" type="ORF">C5613_43180</name>
</gene>
<feature type="region of interest" description="Disordered" evidence="1">
    <location>
        <begin position="1"/>
        <end position="21"/>
    </location>
</feature>
<dbReference type="EMBL" id="PUIO01000113">
    <property type="protein sequence ID" value="PQP11813.1"/>
    <property type="molecule type" value="Genomic_DNA"/>
</dbReference>
<evidence type="ECO:0000313" key="2">
    <source>
        <dbReference type="EMBL" id="PQP11813.1"/>
    </source>
</evidence>
<feature type="compositionally biased region" description="Low complexity" evidence="1">
    <location>
        <begin position="35"/>
        <end position="48"/>
    </location>
</feature>